<proteinExistence type="predicted"/>
<dbReference type="EMBL" id="ML736261">
    <property type="protein sequence ID" value="KAE8375403.1"/>
    <property type="molecule type" value="Genomic_DNA"/>
</dbReference>
<protein>
    <submittedName>
        <fullName evidence="2">Uncharacterized protein</fullName>
    </submittedName>
</protein>
<feature type="chain" id="PRO_5024947484" evidence="1">
    <location>
        <begin position="18"/>
        <end position="70"/>
    </location>
</feature>
<organism evidence="2 3">
    <name type="scientific">Aspergillus bertholletiae</name>
    <dbReference type="NCBI Taxonomy" id="1226010"/>
    <lineage>
        <taxon>Eukaryota</taxon>
        <taxon>Fungi</taxon>
        <taxon>Dikarya</taxon>
        <taxon>Ascomycota</taxon>
        <taxon>Pezizomycotina</taxon>
        <taxon>Eurotiomycetes</taxon>
        <taxon>Eurotiomycetidae</taxon>
        <taxon>Eurotiales</taxon>
        <taxon>Aspergillaceae</taxon>
        <taxon>Aspergillus</taxon>
        <taxon>Aspergillus subgen. Circumdati</taxon>
    </lineage>
</organism>
<keyword evidence="3" id="KW-1185">Reference proteome</keyword>
<gene>
    <name evidence="2" type="ORF">BDV26DRAFT_267919</name>
</gene>
<name>A0A5N7B063_9EURO</name>
<dbReference type="Proteomes" id="UP000326198">
    <property type="component" value="Unassembled WGS sequence"/>
</dbReference>
<evidence type="ECO:0000313" key="2">
    <source>
        <dbReference type="EMBL" id="KAE8375403.1"/>
    </source>
</evidence>
<feature type="signal peptide" evidence="1">
    <location>
        <begin position="1"/>
        <end position="17"/>
    </location>
</feature>
<keyword evidence="1" id="KW-0732">Signal</keyword>
<accession>A0A5N7B063</accession>
<dbReference type="OrthoDB" id="10391095at2759"/>
<evidence type="ECO:0000256" key="1">
    <source>
        <dbReference type="SAM" id="SignalP"/>
    </source>
</evidence>
<reference evidence="2 3" key="1">
    <citation type="submission" date="2019-04" db="EMBL/GenBank/DDBJ databases">
        <title>Friends and foes A comparative genomics studyof 23 Aspergillus species from section Flavi.</title>
        <authorList>
            <consortium name="DOE Joint Genome Institute"/>
            <person name="Kjaerbolling I."/>
            <person name="Vesth T."/>
            <person name="Frisvad J.C."/>
            <person name="Nybo J.L."/>
            <person name="Theobald S."/>
            <person name="Kildgaard S."/>
            <person name="Isbrandt T."/>
            <person name="Kuo A."/>
            <person name="Sato A."/>
            <person name="Lyhne E.K."/>
            <person name="Kogle M.E."/>
            <person name="Wiebenga A."/>
            <person name="Kun R.S."/>
            <person name="Lubbers R.J."/>
            <person name="Makela M.R."/>
            <person name="Barry K."/>
            <person name="Chovatia M."/>
            <person name="Clum A."/>
            <person name="Daum C."/>
            <person name="Haridas S."/>
            <person name="He G."/>
            <person name="LaButti K."/>
            <person name="Lipzen A."/>
            <person name="Mondo S."/>
            <person name="Riley R."/>
            <person name="Salamov A."/>
            <person name="Simmons B.A."/>
            <person name="Magnuson J.K."/>
            <person name="Henrissat B."/>
            <person name="Mortensen U.H."/>
            <person name="Larsen T.O."/>
            <person name="Devries R.P."/>
            <person name="Grigoriev I.V."/>
            <person name="Machida M."/>
            <person name="Baker S.E."/>
            <person name="Andersen M.R."/>
        </authorList>
    </citation>
    <scope>NUCLEOTIDE SEQUENCE [LARGE SCALE GENOMIC DNA]</scope>
    <source>
        <strain evidence="2 3">IBT 29228</strain>
    </source>
</reference>
<evidence type="ECO:0000313" key="3">
    <source>
        <dbReference type="Proteomes" id="UP000326198"/>
    </source>
</evidence>
<sequence>MKLFTLVCAFFAGAVMAAPVPDNSIHQRGRMDLGTPLETRGGAEIKRPIAERGIGPILDTTVADVETILA</sequence>
<dbReference type="AlphaFoldDB" id="A0A5N7B063"/>